<evidence type="ECO:0000256" key="14">
    <source>
        <dbReference type="SAM" id="Phobius"/>
    </source>
</evidence>
<evidence type="ECO:0000256" key="8">
    <source>
        <dbReference type="ARBA" id="ARBA00023136"/>
    </source>
</evidence>
<evidence type="ECO:0000256" key="3">
    <source>
        <dbReference type="ARBA" id="ARBA00004585"/>
    </source>
</evidence>
<evidence type="ECO:0000256" key="10">
    <source>
        <dbReference type="ARBA" id="ARBA00023186"/>
    </source>
</evidence>
<dbReference type="GO" id="GO:0005778">
    <property type="term" value="C:peroxisomal membrane"/>
    <property type="evidence" value="ECO:0007669"/>
    <property type="project" value="UniProtKB-SubCell"/>
</dbReference>
<evidence type="ECO:0000256" key="6">
    <source>
        <dbReference type="ARBA" id="ARBA00022824"/>
    </source>
</evidence>
<keyword evidence="8 14" id="KW-0472">Membrane</keyword>
<dbReference type="AlphaFoldDB" id="A0A5K3ERJ8"/>
<keyword evidence="10" id="KW-0143">Chaperone</keyword>
<evidence type="ECO:0000256" key="7">
    <source>
        <dbReference type="ARBA" id="ARBA00022989"/>
    </source>
</evidence>
<feature type="transmembrane region" description="Helical" evidence="14">
    <location>
        <begin position="6"/>
        <end position="31"/>
    </location>
</feature>
<keyword evidence="6" id="KW-0256">Endoplasmic reticulum</keyword>
<dbReference type="InterPro" id="IPR040399">
    <property type="entry name" value="TMEM35A/B"/>
</dbReference>
<evidence type="ECO:0000256" key="5">
    <source>
        <dbReference type="ARBA" id="ARBA00022692"/>
    </source>
</evidence>
<keyword evidence="5 14" id="KW-0812">Transmembrane</keyword>
<evidence type="ECO:0000256" key="9">
    <source>
        <dbReference type="ARBA" id="ARBA00023140"/>
    </source>
</evidence>
<dbReference type="PANTHER" id="PTHR13163">
    <property type="entry name" value="SPINAL CORD EXPRESSION PROTEIN 4"/>
    <property type="match status" value="1"/>
</dbReference>
<proteinExistence type="inferred from homology"/>
<dbReference type="GO" id="GO:0005789">
    <property type="term" value="C:endoplasmic reticulum membrane"/>
    <property type="evidence" value="ECO:0007669"/>
    <property type="project" value="UniProtKB-SubCell"/>
</dbReference>
<evidence type="ECO:0000256" key="12">
    <source>
        <dbReference type="ARBA" id="ARBA00024424"/>
    </source>
</evidence>
<evidence type="ECO:0000256" key="2">
    <source>
        <dbReference type="ARBA" id="ARBA00004541"/>
    </source>
</evidence>
<organism evidence="15">
    <name type="scientific">Mesocestoides corti</name>
    <name type="common">Flatworm</name>
    <dbReference type="NCBI Taxonomy" id="53468"/>
    <lineage>
        <taxon>Eukaryota</taxon>
        <taxon>Metazoa</taxon>
        <taxon>Spiralia</taxon>
        <taxon>Lophotrochozoa</taxon>
        <taxon>Platyhelminthes</taxon>
        <taxon>Cestoda</taxon>
        <taxon>Eucestoda</taxon>
        <taxon>Cyclophyllidea</taxon>
        <taxon>Mesocestoididae</taxon>
        <taxon>Mesocestoides</taxon>
    </lineage>
</organism>
<feature type="region of interest" description="Disordered" evidence="13">
    <location>
        <begin position="188"/>
        <end position="224"/>
    </location>
</feature>
<keyword evidence="11" id="KW-0968">Cytoplasmic vesicle</keyword>
<name>A0A5K3ERJ8_MESCO</name>
<reference evidence="15" key="1">
    <citation type="submission" date="2019-11" db="UniProtKB">
        <authorList>
            <consortium name="WormBaseParasite"/>
        </authorList>
    </citation>
    <scope>IDENTIFICATION</scope>
</reference>
<protein>
    <recommendedName>
        <fullName evidence="12">Novel acetylcholine receptor chaperone</fullName>
    </recommendedName>
</protein>
<evidence type="ECO:0000256" key="1">
    <source>
        <dbReference type="ARBA" id="ARBA00004477"/>
    </source>
</evidence>
<evidence type="ECO:0000313" key="15">
    <source>
        <dbReference type="WBParaSite" id="MCU_002520-RA"/>
    </source>
</evidence>
<sequence length="224" mass="24767">MAFLFLAAMSSVALTSISIIIGAFFVLFGILKVAPLFSADLYHDMRGIFARSAKIFPLQSLTGWRPDPDAMRRIYGAIEMVSGVVMMVAGETVADVANATLMGLILFTLYGNWALGEGLKEASHGIVLGLVLTCRFVIRLQTLQKNDDDDALKHDGVDAAFRMELRRRIAELHESVCKTKDIIEENSKADKTLKTTKRKKQAKAENRVKKQNPPAQVPLSKKND</sequence>
<dbReference type="PANTHER" id="PTHR13163:SF0">
    <property type="entry name" value="NOVEL ACETYLCHOLINE RECEPTOR CHAPERONE"/>
    <property type="match status" value="1"/>
</dbReference>
<evidence type="ECO:0000256" key="11">
    <source>
        <dbReference type="ARBA" id="ARBA00023329"/>
    </source>
</evidence>
<accession>A0A5K3ERJ8</accession>
<evidence type="ECO:0000256" key="13">
    <source>
        <dbReference type="SAM" id="MobiDB-lite"/>
    </source>
</evidence>
<dbReference type="GO" id="GO:0051131">
    <property type="term" value="P:chaperone-mediated protein complex assembly"/>
    <property type="evidence" value="ECO:0007669"/>
    <property type="project" value="TreeGrafter"/>
</dbReference>
<evidence type="ECO:0000256" key="4">
    <source>
        <dbReference type="ARBA" id="ARBA00006679"/>
    </source>
</evidence>
<dbReference type="GO" id="GO:2000010">
    <property type="term" value="P:positive regulation of protein localization to cell surface"/>
    <property type="evidence" value="ECO:0007669"/>
    <property type="project" value="TreeGrafter"/>
</dbReference>
<dbReference type="GO" id="GO:0031410">
    <property type="term" value="C:cytoplasmic vesicle"/>
    <property type="evidence" value="ECO:0007669"/>
    <property type="project" value="UniProtKB-SubCell"/>
</dbReference>
<keyword evidence="9" id="KW-0576">Peroxisome</keyword>
<comment type="similarity">
    <text evidence="4">Belongs to the DoxX family.</text>
</comment>
<comment type="subcellular location">
    <subcellularLocation>
        <location evidence="2">Cytoplasmic vesicle</location>
    </subcellularLocation>
    <subcellularLocation>
        <location evidence="1">Endoplasmic reticulum membrane</location>
        <topology evidence="1">Multi-pass membrane protein</topology>
    </subcellularLocation>
    <subcellularLocation>
        <location evidence="3">Peroxisome membrane</location>
        <topology evidence="3">Multi-pass membrane protein</topology>
    </subcellularLocation>
</comment>
<dbReference type="WBParaSite" id="MCU_002520-RA">
    <property type="protein sequence ID" value="MCU_002520-RA"/>
    <property type="gene ID" value="MCU_002520"/>
</dbReference>
<keyword evidence="7 14" id="KW-1133">Transmembrane helix</keyword>